<dbReference type="InterPro" id="IPR006379">
    <property type="entry name" value="HAD-SF_hydro_IIB"/>
</dbReference>
<dbReference type="SFLD" id="SFLDG01144">
    <property type="entry name" value="C2.B.4:_PGP_Like"/>
    <property type="match status" value="1"/>
</dbReference>
<proteinExistence type="predicted"/>
<dbReference type="GO" id="GO:0016787">
    <property type="term" value="F:hydrolase activity"/>
    <property type="evidence" value="ECO:0007669"/>
    <property type="project" value="UniProtKB-KW"/>
</dbReference>
<dbReference type="CDD" id="cd07518">
    <property type="entry name" value="HAD_YbiV-Like"/>
    <property type="match status" value="1"/>
</dbReference>
<dbReference type="SUPFAM" id="SSF56784">
    <property type="entry name" value="HAD-like"/>
    <property type="match status" value="1"/>
</dbReference>
<dbReference type="PANTHER" id="PTHR10000:SF53">
    <property type="entry name" value="5-AMINO-6-(5-PHOSPHO-D-RIBITYLAMINO)URACIL PHOSPHATASE YBJI-RELATED"/>
    <property type="match status" value="1"/>
</dbReference>
<dbReference type="InterPro" id="IPR036412">
    <property type="entry name" value="HAD-like_sf"/>
</dbReference>
<comment type="caution">
    <text evidence="1">The sequence shown here is derived from an EMBL/GenBank/DDBJ whole genome shotgun (WGS) entry which is preliminary data.</text>
</comment>
<name>A0ABS5JT27_9BACT</name>
<reference evidence="1 2" key="1">
    <citation type="journal article" date="2015" name="Int. J. Syst. Evol. Microbiol.">
        <title>Carboxylicivirga linearis sp. nov., isolated from a sea cucumber culture pond.</title>
        <authorList>
            <person name="Wang F.Q."/>
            <person name="Zhou Y.X."/>
            <person name="Lin X.Z."/>
            <person name="Chen G.J."/>
            <person name="Du Z.J."/>
        </authorList>
    </citation>
    <scope>NUCLEOTIDE SEQUENCE [LARGE SCALE GENOMIC DNA]</scope>
    <source>
        <strain evidence="1 2">FB218</strain>
    </source>
</reference>
<dbReference type="Gene3D" id="3.40.50.1000">
    <property type="entry name" value="HAD superfamily/HAD-like"/>
    <property type="match status" value="1"/>
</dbReference>
<dbReference type="Proteomes" id="UP000708576">
    <property type="component" value="Unassembled WGS sequence"/>
</dbReference>
<dbReference type="PROSITE" id="PS01228">
    <property type="entry name" value="COF_1"/>
    <property type="match status" value="1"/>
</dbReference>
<dbReference type="NCBIfam" id="TIGR01484">
    <property type="entry name" value="HAD-SF-IIB"/>
    <property type="match status" value="1"/>
</dbReference>
<dbReference type="NCBIfam" id="TIGR00099">
    <property type="entry name" value="Cof-subfamily"/>
    <property type="match status" value="1"/>
</dbReference>
<accession>A0ABS5JT27</accession>
<keyword evidence="2" id="KW-1185">Reference proteome</keyword>
<dbReference type="PANTHER" id="PTHR10000">
    <property type="entry name" value="PHOSPHOSERINE PHOSPHATASE"/>
    <property type="match status" value="1"/>
</dbReference>
<keyword evidence="1" id="KW-0378">Hydrolase</keyword>
<dbReference type="SFLD" id="SFLDG01140">
    <property type="entry name" value="C2.B:_Phosphomannomutase_and_P"/>
    <property type="match status" value="1"/>
</dbReference>
<gene>
    <name evidence="1" type="ORF">KEM10_07130</name>
</gene>
<evidence type="ECO:0000313" key="1">
    <source>
        <dbReference type="EMBL" id="MBS2098050.1"/>
    </source>
</evidence>
<sequence length="261" mass="29654">MVKLIATDMDGTLLNSDKKLPEGFEGVYEQLNKQGIKFVVASGRQFYTLEEEFAHFNHEMSFIAENGGFIKMGEDVHLLKPMKTANVEKLIKYIRSIEGAEIVLCGKEGAYVESDDEKFLREARLYYHRCKRVDDLLNVEDDILKLAVNDFINLESTTLEAVQCFADEFHISTSSSIWLDIMPKGVNKGEAIKFLQNRLNISESETMVFGDYLNDYEMIEAAGYSYAMGNAHDKIKKIAKYETATNDENGVLIVLEDLLNK</sequence>
<dbReference type="InterPro" id="IPR023214">
    <property type="entry name" value="HAD_sf"/>
</dbReference>
<dbReference type="EMBL" id="JAGUCO010000003">
    <property type="protein sequence ID" value="MBS2098050.1"/>
    <property type="molecule type" value="Genomic_DNA"/>
</dbReference>
<organism evidence="1 2">
    <name type="scientific">Carboxylicivirga linearis</name>
    <dbReference type="NCBI Taxonomy" id="1628157"/>
    <lineage>
        <taxon>Bacteria</taxon>
        <taxon>Pseudomonadati</taxon>
        <taxon>Bacteroidota</taxon>
        <taxon>Bacteroidia</taxon>
        <taxon>Marinilabiliales</taxon>
        <taxon>Marinilabiliaceae</taxon>
        <taxon>Carboxylicivirga</taxon>
    </lineage>
</organism>
<dbReference type="InterPro" id="IPR000150">
    <property type="entry name" value="Cof"/>
</dbReference>
<dbReference type="Pfam" id="PF08282">
    <property type="entry name" value="Hydrolase_3"/>
    <property type="match status" value="1"/>
</dbReference>
<dbReference type="Gene3D" id="3.30.1240.10">
    <property type="match status" value="1"/>
</dbReference>
<protein>
    <submittedName>
        <fullName evidence="1">HAD family hydrolase</fullName>
    </submittedName>
</protein>
<dbReference type="SFLD" id="SFLDS00003">
    <property type="entry name" value="Haloacid_Dehalogenase"/>
    <property type="match status" value="1"/>
</dbReference>
<dbReference type="RefSeq" id="WP_212215291.1">
    <property type="nucleotide sequence ID" value="NZ_JAGUCO010000003.1"/>
</dbReference>
<evidence type="ECO:0000313" key="2">
    <source>
        <dbReference type="Proteomes" id="UP000708576"/>
    </source>
</evidence>